<dbReference type="Gene3D" id="3.50.50.60">
    <property type="entry name" value="FAD/NAD(P)-binding domain"/>
    <property type="match status" value="1"/>
</dbReference>
<dbReference type="Proteomes" id="UP001595773">
    <property type="component" value="Unassembled WGS sequence"/>
</dbReference>
<feature type="domain" description="FAD-binding" evidence="1">
    <location>
        <begin position="3"/>
        <end position="347"/>
    </location>
</feature>
<name>A0ABV8R1Y0_9MICC</name>
<dbReference type="PANTHER" id="PTHR46865">
    <property type="entry name" value="OXIDOREDUCTASE-RELATED"/>
    <property type="match status" value="1"/>
</dbReference>
<accession>A0ABV8R1Y0</accession>
<evidence type="ECO:0000259" key="1">
    <source>
        <dbReference type="Pfam" id="PF01494"/>
    </source>
</evidence>
<organism evidence="2 3">
    <name type="scientific">Arthrobacter cryoconiti</name>
    <dbReference type="NCBI Taxonomy" id="748907"/>
    <lineage>
        <taxon>Bacteria</taxon>
        <taxon>Bacillati</taxon>
        <taxon>Actinomycetota</taxon>
        <taxon>Actinomycetes</taxon>
        <taxon>Micrococcales</taxon>
        <taxon>Micrococcaceae</taxon>
        <taxon>Arthrobacter</taxon>
    </lineage>
</organism>
<dbReference type="EMBL" id="JBHSCQ010000020">
    <property type="protein sequence ID" value="MFC4266355.1"/>
    <property type="molecule type" value="Genomic_DNA"/>
</dbReference>
<comment type="caution">
    <text evidence="2">The sequence shown here is derived from an EMBL/GenBank/DDBJ whole genome shotgun (WGS) entry which is preliminary data.</text>
</comment>
<dbReference type="SUPFAM" id="SSF51905">
    <property type="entry name" value="FAD/NAD(P)-binding domain"/>
    <property type="match status" value="1"/>
</dbReference>
<dbReference type="InterPro" id="IPR036188">
    <property type="entry name" value="FAD/NAD-bd_sf"/>
</dbReference>
<dbReference type="PRINTS" id="PR00420">
    <property type="entry name" value="RNGMNOXGNASE"/>
</dbReference>
<evidence type="ECO:0000313" key="2">
    <source>
        <dbReference type="EMBL" id="MFC4266355.1"/>
    </source>
</evidence>
<dbReference type="InterPro" id="IPR051704">
    <property type="entry name" value="FAD_aromatic-hydroxylase"/>
</dbReference>
<keyword evidence="3" id="KW-1185">Reference proteome</keyword>
<proteinExistence type="predicted"/>
<gene>
    <name evidence="2" type="ORF">ACFOW9_12155</name>
</gene>
<keyword evidence="2" id="KW-0503">Monooxygenase</keyword>
<dbReference type="PANTHER" id="PTHR46865:SF2">
    <property type="entry name" value="MONOOXYGENASE"/>
    <property type="match status" value="1"/>
</dbReference>
<sequence>MPKILIVGAGIAGDTLAVLLGRAGWSVTVVEIAPALRTGGQTVDLRGGSREVLDRLGLLGAALDVLVPQRGIAWIDARGRRLAEMPVDAFGGQGLVSEEELLRTDLARLLHGAAVDAGVHYTFADTVDELRDVDAGVSVRFRSGNTEAFDVVVGADGAHSHVRALRFGPEADFRRPLGLAHAWYTLAEKPSTPSLNGWALDHNAPGRRLVSARPGLPGHQQIGLTFAADELPARTDHQARIALLEREFAGMSWRTREFLDAARTAPDFALDTFDQVHMPTWFNGRVVLLGDAAWCASPLSGLGTALGLHGAAALADALGDGSSLGNDRARSEILANYEQTMRPRVVAAQKLIPGRVDMIAPKGKIGIRLNALIMRVAQWRILQLLVAKVSGGRGHTTEQGQLVK</sequence>
<reference evidence="3" key="1">
    <citation type="journal article" date="2019" name="Int. J. Syst. Evol. Microbiol.">
        <title>The Global Catalogue of Microorganisms (GCM) 10K type strain sequencing project: providing services to taxonomists for standard genome sequencing and annotation.</title>
        <authorList>
            <consortium name="The Broad Institute Genomics Platform"/>
            <consortium name="The Broad Institute Genome Sequencing Center for Infectious Disease"/>
            <person name="Wu L."/>
            <person name="Ma J."/>
        </authorList>
    </citation>
    <scope>NUCLEOTIDE SEQUENCE [LARGE SCALE GENOMIC DNA]</scope>
    <source>
        <strain evidence="3">CGMCC 1.10698</strain>
    </source>
</reference>
<dbReference type="Gene3D" id="3.30.9.10">
    <property type="entry name" value="D-Amino Acid Oxidase, subunit A, domain 2"/>
    <property type="match status" value="1"/>
</dbReference>
<dbReference type="InterPro" id="IPR002938">
    <property type="entry name" value="FAD-bd"/>
</dbReference>
<protein>
    <submittedName>
        <fullName evidence="2">FAD-dependent monooxygenase</fullName>
    </submittedName>
</protein>
<keyword evidence="2" id="KW-0560">Oxidoreductase</keyword>
<dbReference type="RefSeq" id="WP_230066716.1">
    <property type="nucleotide sequence ID" value="NZ_BAABLL010000008.1"/>
</dbReference>
<evidence type="ECO:0000313" key="3">
    <source>
        <dbReference type="Proteomes" id="UP001595773"/>
    </source>
</evidence>
<dbReference type="GO" id="GO:0004497">
    <property type="term" value="F:monooxygenase activity"/>
    <property type="evidence" value="ECO:0007669"/>
    <property type="project" value="UniProtKB-KW"/>
</dbReference>
<dbReference type="Pfam" id="PF01494">
    <property type="entry name" value="FAD_binding_3"/>
    <property type="match status" value="1"/>
</dbReference>